<dbReference type="Proteomes" id="UP000295600">
    <property type="component" value="Unassembled WGS sequence"/>
</dbReference>
<evidence type="ECO:0000313" key="2">
    <source>
        <dbReference type="Proteomes" id="UP000295600"/>
    </source>
</evidence>
<proteinExistence type="predicted"/>
<gene>
    <name evidence="1" type="ORF">EV202_10260</name>
</gene>
<protein>
    <submittedName>
        <fullName evidence="1">Uncharacterized protein</fullName>
    </submittedName>
</protein>
<reference evidence="1 2" key="1">
    <citation type="submission" date="2019-03" db="EMBL/GenBank/DDBJ databases">
        <title>Genomic Encyclopedia of Type Strains, Phase IV (KMG-IV): sequencing the most valuable type-strain genomes for metagenomic binning, comparative biology and taxonomic classification.</title>
        <authorList>
            <person name="Goeker M."/>
        </authorList>
    </citation>
    <scope>NUCLEOTIDE SEQUENCE [LARGE SCALE GENOMIC DNA]</scope>
    <source>
        <strain evidence="1 2">DSM 23917</strain>
    </source>
</reference>
<name>A0A4R2LPN4_9BACE</name>
<dbReference type="AlphaFoldDB" id="A0A4R2LPN4"/>
<evidence type="ECO:0000313" key="1">
    <source>
        <dbReference type="EMBL" id="TCO95961.1"/>
    </source>
</evidence>
<sequence>MRNVHAIHKYGVGLPVFFFGYASTSWWSSVSSTLLFLEVSECSLTGKMAIN</sequence>
<dbReference type="EMBL" id="SLXB01000002">
    <property type="protein sequence ID" value="TCO95961.1"/>
    <property type="molecule type" value="Genomic_DNA"/>
</dbReference>
<organism evidence="1 2">
    <name type="scientific">Prevotella heparinolytica</name>
    <dbReference type="NCBI Taxonomy" id="28113"/>
    <lineage>
        <taxon>Bacteria</taxon>
        <taxon>Pseudomonadati</taxon>
        <taxon>Bacteroidota</taxon>
        <taxon>Bacteroidia</taxon>
        <taxon>Bacteroidales</taxon>
        <taxon>Bacteroidaceae</taxon>
        <taxon>Bacteroides</taxon>
    </lineage>
</organism>
<comment type="caution">
    <text evidence="1">The sequence shown here is derived from an EMBL/GenBank/DDBJ whole genome shotgun (WGS) entry which is preliminary data.</text>
</comment>
<accession>A0A4R2LPN4</accession>